<reference evidence="3 4" key="1">
    <citation type="submission" date="2020-08" db="EMBL/GenBank/DDBJ databases">
        <title>Genome sequence of Tessaracoccus defluvii JCM 17540T.</title>
        <authorList>
            <person name="Hyun D.-W."/>
            <person name="Bae J.-W."/>
        </authorList>
    </citation>
    <scope>NUCLEOTIDE SEQUENCE [LARGE SCALE GENOMIC DNA]</scope>
    <source>
        <strain evidence="3 4">JCM 17540</strain>
    </source>
</reference>
<dbReference type="Gene3D" id="2.40.10.120">
    <property type="match status" value="1"/>
</dbReference>
<dbReference type="Proteomes" id="UP000516117">
    <property type="component" value="Chromosome"/>
</dbReference>
<dbReference type="InterPro" id="IPR009003">
    <property type="entry name" value="Peptidase_S1_PA"/>
</dbReference>
<feature type="transmembrane region" description="Helical" evidence="2">
    <location>
        <begin position="295"/>
        <end position="316"/>
    </location>
</feature>
<dbReference type="KEGG" id="tdf:H9L22_01295"/>
<feature type="compositionally biased region" description="Basic residues" evidence="1">
    <location>
        <begin position="48"/>
        <end position="58"/>
    </location>
</feature>
<evidence type="ECO:0000256" key="1">
    <source>
        <dbReference type="SAM" id="MobiDB-lite"/>
    </source>
</evidence>
<protein>
    <submittedName>
        <fullName evidence="3">Trypsin-like peptidase domain-containing protein</fullName>
    </submittedName>
</protein>
<keyword evidence="2" id="KW-0812">Transmembrane</keyword>
<keyword evidence="2" id="KW-0472">Membrane</keyword>
<evidence type="ECO:0000313" key="3">
    <source>
        <dbReference type="EMBL" id="QNP56176.1"/>
    </source>
</evidence>
<feature type="region of interest" description="Disordered" evidence="1">
    <location>
        <begin position="47"/>
        <end position="88"/>
    </location>
</feature>
<feature type="region of interest" description="Disordered" evidence="1">
    <location>
        <begin position="322"/>
        <end position="382"/>
    </location>
</feature>
<dbReference type="Pfam" id="PF13365">
    <property type="entry name" value="Trypsin_2"/>
    <property type="match status" value="1"/>
</dbReference>
<dbReference type="SUPFAM" id="SSF50494">
    <property type="entry name" value="Trypsin-like serine proteases"/>
    <property type="match status" value="1"/>
</dbReference>
<feature type="compositionally biased region" description="Pro residues" evidence="1">
    <location>
        <begin position="326"/>
        <end position="373"/>
    </location>
</feature>
<dbReference type="AlphaFoldDB" id="A0A7H0H6L0"/>
<sequence>MCGTRPCCSSPRRTSNCWAQRGSGPRAVRCAEPAARGRAGLVVCGHHGAQRHRAHRRGAAVGGGGRRAEDRQGGSRPGRRQGEGFPGPDWAIIKIDIENAPTIPLGDETRIVTGAPLYIVGFPGSPTFFQGASVDSVNQPTITEGSVTSIKSTEDGLPIFQTQAPAAGGNSGGPAFNEDGEAVGVLVAGALDPRTGAPLDGQTWVLQGGTVKEALDRHGIVATTSETTEVYAAGLEHFYADRFSQAVAEFVRVKSLFPTHPYVDAMIDRAERGIADGRDASPAQGAAGEFDTRTILTVALVVLVVAILVLLGWEIVRRSRARRRPGPTPLPGGPPHPQFPPPRQAPQGPPPQSQSTPARPPGPYPQGPGPRGPTRPAGAGAHTDSIYAMLNVSKSRLAGLVRAISSSDNPVGSKEGPALD</sequence>
<organism evidence="3 4">
    <name type="scientific">Tessaracoccus defluvii</name>
    <dbReference type="NCBI Taxonomy" id="1285901"/>
    <lineage>
        <taxon>Bacteria</taxon>
        <taxon>Bacillati</taxon>
        <taxon>Actinomycetota</taxon>
        <taxon>Actinomycetes</taxon>
        <taxon>Propionibacteriales</taxon>
        <taxon>Propionibacteriaceae</taxon>
        <taxon>Tessaracoccus</taxon>
    </lineage>
</organism>
<accession>A0A7H0H6L0</accession>
<keyword evidence="2" id="KW-1133">Transmembrane helix</keyword>
<keyword evidence="4" id="KW-1185">Reference proteome</keyword>
<dbReference type="EMBL" id="CP060789">
    <property type="protein sequence ID" value="QNP56176.1"/>
    <property type="molecule type" value="Genomic_DNA"/>
</dbReference>
<feature type="region of interest" description="Disordered" evidence="1">
    <location>
        <begin position="1"/>
        <end position="23"/>
    </location>
</feature>
<evidence type="ECO:0000256" key="2">
    <source>
        <dbReference type="SAM" id="Phobius"/>
    </source>
</evidence>
<gene>
    <name evidence="3" type="ORF">H9L22_01295</name>
</gene>
<proteinExistence type="predicted"/>
<evidence type="ECO:0000313" key="4">
    <source>
        <dbReference type="Proteomes" id="UP000516117"/>
    </source>
</evidence>
<name>A0A7H0H6L0_9ACTN</name>